<dbReference type="OrthoDB" id="548632at2759"/>
<dbReference type="SMART" id="SM00184">
    <property type="entry name" value="RING"/>
    <property type="match status" value="1"/>
</dbReference>
<dbReference type="PANTHER" id="PTHR22765:SF430">
    <property type="entry name" value="RECEPTOR HOMOLOGY REGION, TRANSMEMBRANE DOMAIN- AND RING DOMAIN-CONTAINING PROTEIN 2"/>
    <property type="match status" value="1"/>
</dbReference>
<keyword evidence="4" id="KW-0472">Membrane</keyword>
<dbReference type="Proteomes" id="UP000747110">
    <property type="component" value="Unassembled WGS sequence"/>
</dbReference>
<dbReference type="SUPFAM" id="SSF117281">
    <property type="entry name" value="Kelch motif"/>
    <property type="match status" value="2"/>
</dbReference>
<keyword evidence="1" id="KW-0880">Kelch repeat</keyword>
<feature type="chain" id="PRO_5043961098" evidence="5">
    <location>
        <begin position="20"/>
        <end position="2259"/>
    </location>
</feature>
<feature type="region of interest" description="Disordered" evidence="3">
    <location>
        <begin position="1641"/>
        <end position="1663"/>
    </location>
</feature>
<dbReference type="GO" id="GO:0005737">
    <property type="term" value="C:cytoplasm"/>
    <property type="evidence" value="ECO:0007669"/>
    <property type="project" value="TreeGrafter"/>
</dbReference>
<evidence type="ECO:0000256" key="5">
    <source>
        <dbReference type="SAM" id="SignalP"/>
    </source>
</evidence>
<organism evidence="6 7">
    <name type="scientific">Volvox reticuliferus</name>
    <dbReference type="NCBI Taxonomy" id="1737510"/>
    <lineage>
        <taxon>Eukaryota</taxon>
        <taxon>Viridiplantae</taxon>
        <taxon>Chlorophyta</taxon>
        <taxon>core chlorophytes</taxon>
        <taxon>Chlorophyceae</taxon>
        <taxon>CS clade</taxon>
        <taxon>Chlamydomonadales</taxon>
        <taxon>Volvocaceae</taxon>
        <taxon>Volvox</taxon>
    </lineage>
</organism>
<dbReference type="Gene3D" id="2.120.10.80">
    <property type="entry name" value="Kelch-type beta propeller"/>
    <property type="match status" value="2"/>
</dbReference>
<keyword evidence="2" id="KW-0677">Repeat</keyword>
<evidence type="ECO:0000256" key="4">
    <source>
        <dbReference type="SAM" id="Phobius"/>
    </source>
</evidence>
<keyword evidence="7" id="KW-1185">Reference proteome</keyword>
<feature type="region of interest" description="Disordered" evidence="3">
    <location>
        <begin position="1592"/>
        <end position="1623"/>
    </location>
</feature>
<name>A0A8J4FHL4_9CHLO</name>
<dbReference type="Pfam" id="PF13639">
    <property type="entry name" value="zf-RING_2"/>
    <property type="match status" value="1"/>
</dbReference>
<feature type="region of interest" description="Disordered" evidence="3">
    <location>
        <begin position="1889"/>
        <end position="1922"/>
    </location>
</feature>
<protein>
    <submittedName>
        <fullName evidence="6">Uncharacterized protein</fullName>
    </submittedName>
</protein>
<keyword evidence="5" id="KW-0732">Signal</keyword>
<dbReference type="SUPFAM" id="SSF57850">
    <property type="entry name" value="RING/U-box"/>
    <property type="match status" value="1"/>
</dbReference>
<evidence type="ECO:0000313" key="6">
    <source>
        <dbReference type="EMBL" id="GIL74834.1"/>
    </source>
</evidence>
<dbReference type="Gene3D" id="3.30.40.10">
    <property type="entry name" value="Zinc/RING finger domain, C3HC4 (zinc finger)"/>
    <property type="match status" value="1"/>
</dbReference>
<keyword evidence="4" id="KW-1133">Transmembrane helix</keyword>
<evidence type="ECO:0000313" key="7">
    <source>
        <dbReference type="Proteomes" id="UP000747110"/>
    </source>
</evidence>
<evidence type="ECO:0000256" key="1">
    <source>
        <dbReference type="ARBA" id="ARBA00022441"/>
    </source>
</evidence>
<dbReference type="EMBL" id="BNCP01000006">
    <property type="protein sequence ID" value="GIL74834.1"/>
    <property type="molecule type" value="Genomic_DNA"/>
</dbReference>
<dbReference type="InterPro" id="IPR051826">
    <property type="entry name" value="E3_ubiquitin-ligase_domain"/>
</dbReference>
<feature type="compositionally biased region" description="Low complexity" evidence="3">
    <location>
        <begin position="1862"/>
        <end position="1871"/>
    </location>
</feature>
<accession>A0A8J4FHL4</accession>
<feature type="region of interest" description="Disordered" evidence="3">
    <location>
        <begin position="1802"/>
        <end position="1854"/>
    </location>
</feature>
<sequence>MWAGLACLCLCILPRLGHGFNLASALNASNVVPEPRSFASLSGLGNDSVIYLYGGFSHSRNAWLKETWKLQLGEPHPQWTKFSSVLEGPLQHASLVNLDGVVLLIGGRNQKTGQISDQLYRFNATEGAWVNAKVQGGAAPLLYWHTAVSYDVGGSPRVLLCGGLSETTNATVDDVYELSYDNTSTEYIFTKLPPMPQPLFGHSLAVGVNSTVYVSGGLTGSFGVLPTHALPPKLAQLMNATGESSGSNVSASGRVFEFSRSLTLNGSWTELGNAARPSAFHASWVDGDALYMHGGVQGRAENASDAPYGLQIVNISSAAGPLNFSMLTKAYEALTRWKNVQPGNVSGAAVWVNGSSAASLQARVWMFGGWTTPQPLPVWTDSYLSPQDSSLFWRLNNSDAGWLAPLQGGMAPRGAPGLMAVPMTVGGARKMLVLGGRAAKGWTGAMVGNTALTYDRDILLNDLPLPPLNEPLDSARAYQLYDMWLIDQVTGEREMVWNFACPAWGSWQCPTAVGRLWDRRLLESYVAGADPGGSATAVYLQAEEMAATKGSNVAKLQPGIWKLELSVISLNATDGSFNATVANWTSLLPVRATSAPTGVESCYPRVLYGAAHLVSTLSNISYIALHGGLVSSDHSLWDTVSSSVCLLELDNITRWLFQPDFGYMAPQARYRHACASRPGLETYSMTCYGGWDHGRVLEDAWTLTLPGGVSMGAGMETFLGDWSVAHANYSALRPGPRIDHWMLPVRGATRGNAPSSTTLQVAEDDFSPLFLVGGSARVTTDKPAPLPFQPMWLLDSAACADPDSTSNDVSALKPDRRAQVWLSLLPTGTLQEVAAAAANMEPQFTTWALAAAAVVKVKNESLLELWLLLAEASDGAVGDVRAIKAEASSGGCLSTSVRPYCSNLSYSDDAAMQCWSGATLLSPYPSLVLNGTPNSEKLQDSSGGFTLVDPDGAAVPFKGVENHSLSGIRVPPGLKLDDLTLVAFGKPYIYLGNTSAGQNWTLSLPQPYKIRVKLRLSNGTVPSNVAIELRVRGSDGLDRKRNSNPLTLSSGSSICPPVIRSPYTIAPDRCTTDTNGTAEFYVMNTSFMNYPGVVSYVVVFTLRDSGKKYSAKLKSPEEAAKTTAVIENGNINSTLLYGGPDAVYDIVVNSPSVTLNVTFKSPNGTALQMPKRNWTAEIRKLTEMVQVFQFTSQYSAKTLYKLELPPGSYTVEVFDVDAEYDLKALTYFTVQDNESLVVQVDVPVSSVWLNISFAGLAPGSLSGVRPLHVWVRLSVMASKAPYWGESMVDGGNPWALLPGKNYKAEFYFPCPAPCSTQETILQTMNITSPDLDSNGNGNYLQVNRTLPQKLMCGGSQNDQVVTKNERKGMLLLRSVAYISETTCLWRINTGQPMAQFRIMYSGNTSMNGAVRVTSDKPFDILNSSSADKNFTVFVPNVSIEFTSGIDGVMDYFQVSWEGRAITTSMPPQFIMMIAASSAAAGAMLLFLCLWHCVFRPVQMRRQQVAAAMAAAASAAANAAGNAPGGRSGNRNRVPRRYLRMMTTTVYSVKDAAATVTASDEAVTASVTSKGAVKVCNNDGVANDVDTTRAVAELPGPHHQQGTPDPARETRPLERPASATVDKPQPAALAVVAAAGPLPTVGPVTSLPAPPPSSGPTSHSEPEAAGGEVCSICLSEFEDGERVKHLPCKHFYHVACIDQWLGRDITCPLCKDNVLDALKNLFGPLPPKSSNARHGRVGDEDTMAVGASTAGAGAAAAATAVPDGADVRDLGGGAGRAVSGGGAANGGDLEMVVILPYDPAAPGIDDSGGGDNLTELPGSVTAGNAALGRHPAGPGSPPLDTAGSPASSLTPRVTTSAAAAGAGVMASGPAGPISSSNSRELRPMRRNISADLTADQEGTSSDCDSGNDSEYDTAPHQPRHGSGVTVATAALTAAVSNSASSRVFRTVPSGSGGAVAGGWGNPFALAVLSQSASAATASTGASSYFETAGLAPSPRPVVEHVQRSPYSSSSAHSVGMRRMPSQAAPRLAAPLAGGPTVHRLARAQEAQMAVAAAALSAAAAGVSSGGVSNSAGGSGAGAVVSWRTASSSSVCGSTPPPIPCFDGAASGTEAVLPYRVHNNPLALDSAASRSDVGSPRPTDVAFVPAFPRDQVLGFASTATAVNSPPSALQSRFTVSPAPNAVSVLSGSRAGSQRAAHGGFRPRRLSSAGNMQPRAVPEVSASCDDIIRVVTSDSTPASQQQQQQHHGRETVIGLWGSAGLL</sequence>
<reference evidence="6" key="1">
    <citation type="journal article" date="2021" name="Proc. Natl. Acad. Sci. U.S.A.">
        <title>Three genomes in the algal genus Volvox reveal the fate of a haploid sex-determining region after a transition to homothallism.</title>
        <authorList>
            <person name="Yamamoto K."/>
            <person name="Hamaji T."/>
            <person name="Kawai-Toyooka H."/>
            <person name="Matsuzaki R."/>
            <person name="Takahashi F."/>
            <person name="Nishimura Y."/>
            <person name="Kawachi M."/>
            <person name="Noguchi H."/>
            <person name="Minakuchi Y."/>
            <person name="Umen J.G."/>
            <person name="Toyoda A."/>
            <person name="Nozaki H."/>
        </authorList>
    </citation>
    <scope>NUCLEOTIDE SEQUENCE</scope>
    <source>
        <strain evidence="6">NIES-3786</strain>
    </source>
</reference>
<dbReference type="InterPro" id="IPR013083">
    <property type="entry name" value="Znf_RING/FYVE/PHD"/>
</dbReference>
<dbReference type="PROSITE" id="PS50089">
    <property type="entry name" value="ZF_RING_2"/>
    <property type="match status" value="1"/>
</dbReference>
<dbReference type="InterPro" id="IPR001841">
    <property type="entry name" value="Znf_RING"/>
</dbReference>
<dbReference type="InterPro" id="IPR056737">
    <property type="entry name" value="Beta-prop_ATRN-MKLN-like"/>
</dbReference>
<feature type="region of interest" description="Disordered" evidence="3">
    <location>
        <begin position="1862"/>
        <end position="1881"/>
    </location>
</feature>
<dbReference type="Pfam" id="PF24981">
    <property type="entry name" value="Beta-prop_ATRN-LZTR1"/>
    <property type="match status" value="1"/>
</dbReference>
<dbReference type="PANTHER" id="PTHR22765">
    <property type="entry name" value="RING FINGER AND PROTEASE ASSOCIATED DOMAIN-CONTAINING"/>
    <property type="match status" value="1"/>
</dbReference>
<dbReference type="InterPro" id="IPR015915">
    <property type="entry name" value="Kelch-typ_b-propeller"/>
</dbReference>
<proteinExistence type="predicted"/>
<feature type="signal peptide" evidence="5">
    <location>
        <begin position="1"/>
        <end position="19"/>
    </location>
</feature>
<dbReference type="GO" id="GO:0061630">
    <property type="term" value="F:ubiquitin protein ligase activity"/>
    <property type="evidence" value="ECO:0007669"/>
    <property type="project" value="TreeGrafter"/>
</dbReference>
<gene>
    <name evidence="6" type="ORF">Vretifemale_4635</name>
</gene>
<comment type="caution">
    <text evidence="6">The sequence shown here is derived from an EMBL/GenBank/DDBJ whole genome shotgun (WGS) entry which is preliminary data.</text>
</comment>
<feature type="transmembrane region" description="Helical" evidence="4">
    <location>
        <begin position="1469"/>
        <end position="1493"/>
    </location>
</feature>
<keyword evidence="4" id="KW-0812">Transmembrane</keyword>
<evidence type="ECO:0000256" key="2">
    <source>
        <dbReference type="ARBA" id="ARBA00022737"/>
    </source>
</evidence>
<dbReference type="GO" id="GO:0006511">
    <property type="term" value="P:ubiquitin-dependent protein catabolic process"/>
    <property type="evidence" value="ECO:0007669"/>
    <property type="project" value="TreeGrafter"/>
</dbReference>
<evidence type="ECO:0000256" key="3">
    <source>
        <dbReference type="SAM" id="MobiDB-lite"/>
    </source>
</evidence>